<accession>A0AAX0WQB7</accession>
<dbReference type="NCBIfam" id="TIGR01484">
    <property type="entry name" value="HAD-SF-IIB"/>
    <property type="match status" value="1"/>
</dbReference>
<dbReference type="Gene3D" id="3.30.1240.10">
    <property type="match status" value="1"/>
</dbReference>
<dbReference type="PROSITE" id="PS01229">
    <property type="entry name" value="COF_2"/>
    <property type="match status" value="1"/>
</dbReference>
<dbReference type="AlphaFoldDB" id="A0AAX0WQB7"/>
<organism evidence="1 2">
    <name type="scientific">Akkermansia muciniphila</name>
    <dbReference type="NCBI Taxonomy" id="239935"/>
    <lineage>
        <taxon>Bacteria</taxon>
        <taxon>Pseudomonadati</taxon>
        <taxon>Verrucomicrobiota</taxon>
        <taxon>Verrucomicrobiia</taxon>
        <taxon>Verrucomicrobiales</taxon>
        <taxon>Akkermansiaceae</taxon>
        <taxon>Akkermansia</taxon>
    </lineage>
</organism>
<dbReference type="PANTHER" id="PTHR10000:SF53">
    <property type="entry name" value="5-AMINO-6-(5-PHOSPHO-D-RIBITYLAMINO)URACIL PHOSPHATASE YBJI-RELATED"/>
    <property type="match status" value="1"/>
</dbReference>
<dbReference type="Gene3D" id="3.40.50.1000">
    <property type="entry name" value="HAD superfamily/HAD-like"/>
    <property type="match status" value="1"/>
</dbReference>
<name>A0AAX0WQB7_9BACT</name>
<sequence>MLSEAALALEVRINDDSGSIMDSVKLIASDMDGTLLNGKGELDPAFFPLFRELELRGIRFAAASGRQYDGLLRTFAPVADRMLFIAENGAYAAAGRKEWLLLDMDHETVAGLIAGIRRIEGTCIVLAGRDSAYIEDKQPEFVREARKYYTRCQEVGDLLDVRGDKLLKIAVYDFLGAGENSYPRLKHLEHGFQVAVSGEKWMDISRKGANKGAALELIQRKLGVSPEETMVFGDQMNDAPMMWQARFSYAMANAVPEIRSMAAFEAPSNEENGVMQVLGKMLDAHFPQERAGNCRKPRF</sequence>
<dbReference type="NCBIfam" id="TIGR00099">
    <property type="entry name" value="Cof-subfamily"/>
    <property type="match status" value="1"/>
</dbReference>
<reference evidence="1 2" key="1">
    <citation type="journal article" date="2017" name="BMC Genomics">
        <title>Genome sequencing of 39 Akkermansia muciniphila isolates reveals its population structure, genomic and functional diverisity, and global distribution in mammalian gut microbiotas.</title>
        <authorList>
            <person name="Guo X."/>
            <person name="Li S."/>
            <person name="Zhang J."/>
            <person name="Wu F."/>
            <person name="Li X."/>
            <person name="Wu D."/>
            <person name="Zhang M."/>
            <person name="Ou Z."/>
            <person name="Jie Z."/>
            <person name="Yan Q."/>
            <person name="Li P."/>
            <person name="Yi J."/>
            <person name="Peng Y."/>
        </authorList>
    </citation>
    <scope>NUCLEOTIDE SEQUENCE [LARGE SCALE GENOMIC DNA]</scope>
    <source>
        <strain evidence="1 2">GP28</strain>
    </source>
</reference>
<evidence type="ECO:0008006" key="3">
    <source>
        <dbReference type="Google" id="ProtNLM"/>
    </source>
</evidence>
<dbReference type="InterPro" id="IPR036412">
    <property type="entry name" value="HAD-like_sf"/>
</dbReference>
<dbReference type="GO" id="GO:0016791">
    <property type="term" value="F:phosphatase activity"/>
    <property type="evidence" value="ECO:0007669"/>
    <property type="project" value="UniProtKB-ARBA"/>
</dbReference>
<evidence type="ECO:0000313" key="2">
    <source>
        <dbReference type="Proteomes" id="UP000236075"/>
    </source>
</evidence>
<dbReference type="RefSeq" id="WP_102748152.1">
    <property type="nucleotide sequence ID" value="NZ_CP114597.1"/>
</dbReference>
<comment type="caution">
    <text evidence="1">The sequence shown here is derived from an EMBL/GenBank/DDBJ whole genome shotgun (WGS) entry which is preliminary data.</text>
</comment>
<protein>
    <recommendedName>
        <fullName evidence="3">HAD family hydrolase</fullName>
    </recommendedName>
</protein>
<dbReference type="EMBL" id="PJLB01000005">
    <property type="protein sequence ID" value="PND03955.1"/>
    <property type="molecule type" value="Genomic_DNA"/>
</dbReference>
<dbReference type="InterPro" id="IPR000150">
    <property type="entry name" value="Cof"/>
</dbReference>
<dbReference type="GO" id="GO:0000287">
    <property type="term" value="F:magnesium ion binding"/>
    <property type="evidence" value="ECO:0007669"/>
    <property type="project" value="TreeGrafter"/>
</dbReference>
<dbReference type="InterPro" id="IPR023214">
    <property type="entry name" value="HAD_sf"/>
</dbReference>
<dbReference type="CDD" id="cd07518">
    <property type="entry name" value="HAD_YbiV-Like"/>
    <property type="match status" value="1"/>
</dbReference>
<dbReference type="SFLD" id="SFLDG01140">
    <property type="entry name" value="C2.B:_Phosphomannomutase_and_P"/>
    <property type="match status" value="1"/>
</dbReference>
<dbReference type="Pfam" id="PF08282">
    <property type="entry name" value="Hydrolase_3"/>
    <property type="match status" value="1"/>
</dbReference>
<dbReference type="GO" id="GO:0005829">
    <property type="term" value="C:cytosol"/>
    <property type="evidence" value="ECO:0007669"/>
    <property type="project" value="TreeGrafter"/>
</dbReference>
<evidence type="ECO:0000313" key="1">
    <source>
        <dbReference type="EMBL" id="PND03955.1"/>
    </source>
</evidence>
<dbReference type="SFLD" id="SFLDS00003">
    <property type="entry name" value="Haloacid_Dehalogenase"/>
    <property type="match status" value="1"/>
</dbReference>
<gene>
    <name evidence="1" type="ORF">CXT95_04060</name>
</gene>
<dbReference type="InterPro" id="IPR006379">
    <property type="entry name" value="HAD-SF_hydro_IIB"/>
</dbReference>
<dbReference type="PANTHER" id="PTHR10000">
    <property type="entry name" value="PHOSPHOSERINE PHOSPHATASE"/>
    <property type="match status" value="1"/>
</dbReference>
<proteinExistence type="predicted"/>
<dbReference type="SUPFAM" id="SSF56784">
    <property type="entry name" value="HAD-like"/>
    <property type="match status" value="1"/>
</dbReference>
<dbReference type="PROSITE" id="PS01228">
    <property type="entry name" value="COF_1"/>
    <property type="match status" value="1"/>
</dbReference>
<dbReference type="Proteomes" id="UP000236075">
    <property type="component" value="Unassembled WGS sequence"/>
</dbReference>